<dbReference type="AlphaFoldDB" id="A0A9J6B4E3"/>
<dbReference type="EMBL" id="JACXVP010000001">
    <property type="protein sequence ID" value="KAG5631569.1"/>
    <property type="molecule type" value="Genomic_DNA"/>
</dbReference>
<sequence length="160" mass="18515">MPEYRLIHLASRQKALTSPKVPQKLKGDKADQRVDPRVHRRSRLTAPRKAWTPLGNRNKTSKKTKKRRPEDHLMHSVSRRKALTSPKVPRIFYLAFEDLKFSNSKKLEMGLVVIGSSWFLLERVNPRPSPTLSARESEWAKAEVVLKSGNSVFERNRVYS</sequence>
<protein>
    <submittedName>
        <fullName evidence="2">Uncharacterized protein</fullName>
    </submittedName>
</protein>
<accession>A0A9J6B4E3</accession>
<comment type="caution">
    <text evidence="2">The sequence shown here is derived from an EMBL/GenBank/DDBJ whole genome shotgun (WGS) entry which is preliminary data.</text>
</comment>
<evidence type="ECO:0000313" key="3">
    <source>
        <dbReference type="Proteomes" id="UP000824120"/>
    </source>
</evidence>
<dbReference type="Proteomes" id="UP000824120">
    <property type="component" value="Chromosome 1"/>
</dbReference>
<gene>
    <name evidence="2" type="ORF">H5410_003286</name>
</gene>
<feature type="non-terminal residue" evidence="2">
    <location>
        <position position="160"/>
    </location>
</feature>
<organism evidence="2 3">
    <name type="scientific">Solanum commersonii</name>
    <name type="common">Commerson's wild potato</name>
    <name type="synonym">Commerson's nightshade</name>
    <dbReference type="NCBI Taxonomy" id="4109"/>
    <lineage>
        <taxon>Eukaryota</taxon>
        <taxon>Viridiplantae</taxon>
        <taxon>Streptophyta</taxon>
        <taxon>Embryophyta</taxon>
        <taxon>Tracheophyta</taxon>
        <taxon>Spermatophyta</taxon>
        <taxon>Magnoliopsida</taxon>
        <taxon>eudicotyledons</taxon>
        <taxon>Gunneridae</taxon>
        <taxon>Pentapetalae</taxon>
        <taxon>asterids</taxon>
        <taxon>lamiids</taxon>
        <taxon>Solanales</taxon>
        <taxon>Solanaceae</taxon>
        <taxon>Solanoideae</taxon>
        <taxon>Solaneae</taxon>
        <taxon>Solanum</taxon>
    </lineage>
</organism>
<feature type="compositionally biased region" description="Basic and acidic residues" evidence="1">
    <location>
        <begin position="25"/>
        <end position="37"/>
    </location>
</feature>
<evidence type="ECO:0000313" key="2">
    <source>
        <dbReference type="EMBL" id="KAG5631569.1"/>
    </source>
</evidence>
<keyword evidence="3" id="KW-1185">Reference proteome</keyword>
<evidence type="ECO:0000256" key="1">
    <source>
        <dbReference type="SAM" id="MobiDB-lite"/>
    </source>
</evidence>
<proteinExistence type="predicted"/>
<reference evidence="2 3" key="1">
    <citation type="submission" date="2020-09" db="EMBL/GenBank/DDBJ databases">
        <title>De no assembly of potato wild relative species, Solanum commersonii.</title>
        <authorList>
            <person name="Cho K."/>
        </authorList>
    </citation>
    <scope>NUCLEOTIDE SEQUENCE [LARGE SCALE GENOMIC DNA]</scope>
    <source>
        <strain evidence="2">LZ3.2</strain>
        <tissue evidence="2">Leaf</tissue>
    </source>
</reference>
<name>A0A9J6B4E3_SOLCO</name>
<feature type="region of interest" description="Disordered" evidence="1">
    <location>
        <begin position="15"/>
        <end position="81"/>
    </location>
</feature>